<keyword evidence="4" id="KW-0408">Iron</keyword>
<protein>
    <submittedName>
        <fullName evidence="8">Heme anaerobic degradation radical SAM methyltransferase ChuW/HutW</fullName>
    </submittedName>
    <submittedName>
        <fullName evidence="9">Putative heme utilization radical SAM enzyme HutW</fullName>
    </submittedName>
</protein>
<keyword evidence="5" id="KW-0411">Iron-sulfur</keyword>
<dbReference type="Proteomes" id="UP000216107">
    <property type="component" value="Unassembled WGS sequence"/>
</dbReference>
<dbReference type="EMBL" id="NMRN01000024">
    <property type="protein sequence ID" value="PAS93024.1"/>
    <property type="molecule type" value="Genomic_DNA"/>
</dbReference>
<comment type="cofactor">
    <cofactor evidence="1">
        <name>[4Fe-4S] cluster</name>
        <dbReference type="ChEBI" id="CHEBI:49883"/>
    </cofactor>
</comment>
<dbReference type="CDD" id="cd01335">
    <property type="entry name" value="Radical_SAM"/>
    <property type="match status" value="1"/>
</dbReference>
<dbReference type="GO" id="GO:0046872">
    <property type="term" value="F:metal ion binding"/>
    <property type="evidence" value="ECO:0007669"/>
    <property type="project" value="UniProtKB-KW"/>
</dbReference>
<dbReference type="InterPro" id="IPR058240">
    <property type="entry name" value="rSAM_sf"/>
</dbReference>
<dbReference type="InterPro" id="IPR026332">
    <property type="entry name" value="HutW"/>
</dbReference>
<evidence type="ECO:0000313" key="11">
    <source>
        <dbReference type="Proteomes" id="UP000623509"/>
    </source>
</evidence>
<keyword evidence="3" id="KW-0479">Metal-binding</keyword>
<dbReference type="OrthoDB" id="9808022at2"/>
<dbReference type="PROSITE" id="PS51918">
    <property type="entry name" value="RADICAL_SAM"/>
    <property type="match status" value="1"/>
</dbReference>
<feature type="compositionally biased region" description="Basic and acidic residues" evidence="6">
    <location>
        <begin position="466"/>
        <end position="475"/>
    </location>
</feature>
<dbReference type="GO" id="GO:0005737">
    <property type="term" value="C:cytoplasm"/>
    <property type="evidence" value="ECO:0007669"/>
    <property type="project" value="TreeGrafter"/>
</dbReference>
<keyword evidence="8" id="KW-0808">Transferase</keyword>
<dbReference type="Pfam" id="PF04055">
    <property type="entry name" value="Radical_SAM"/>
    <property type="match status" value="1"/>
</dbReference>
<dbReference type="EMBL" id="MDUX01000030">
    <property type="protein sequence ID" value="KAF7599019.1"/>
    <property type="molecule type" value="Genomic_DNA"/>
</dbReference>
<evidence type="ECO:0000256" key="4">
    <source>
        <dbReference type="ARBA" id="ARBA00023004"/>
    </source>
</evidence>
<dbReference type="GO" id="GO:0032259">
    <property type="term" value="P:methylation"/>
    <property type="evidence" value="ECO:0007669"/>
    <property type="project" value="UniProtKB-KW"/>
</dbReference>
<dbReference type="SUPFAM" id="SSF102114">
    <property type="entry name" value="Radical SAM enzymes"/>
    <property type="match status" value="1"/>
</dbReference>
<evidence type="ECO:0000313" key="10">
    <source>
        <dbReference type="Proteomes" id="UP000216107"/>
    </source>
</evidence>
<evidence type="ECO:0000256" key="5">
    <source>
        <dbReference type="ARBA" id="ARBA00023014"/>
    </source>
</evidence>
<evidence type="ECO:0000256" key="1">
    <source>
        <dbReference type="ARBA" id="ARBA00001966"/>
    </source>
</evidence>
<feature type="region of interest" description="Disordered" evidence="6">
    <location>
        <begin position="438"/>
        <end position="475"/>
    </location>
</feature>
<evidence type="ECO:0000256" key="3">
    <source>
        <dbReference type="ARBA" id="ARBA00022723"/>
    </source>
</evidence>
<reference evidence="8 11" key="1">
    <citation type="submission" date="2016-08" db="EMBL/GenBank/DDBJ databases">
        <title>Candidatus Dactylopiibacterium carminicum genome sequence.</title>
        <authorList>
            <person name="Ramirez-Puebla S.T."/>
            <person name="Ormeno-Orrillo E."/>
            <person name="Vera-Ponce De Leon A."/>
            <person name="Luis L."/>
            <person name="Sanchez-Flores A."/>
            <person name="Monica R."/>
            <person name="Martinez-Romero E."/>
        </authorList>
    </citation>
    <scope>NUCLEOTIDE SEQUENCE [LARGE SCALE GENOMIC DNA]</scope>
    <source>
        <strain evidence="8">END1</strain>
    </source>
</reference>
<dbReference type="Proteomes" id="UP000623509">
    <property type="component" value="Unassembled WGS sequence"/>
</dbReference>
<dbReference type="InterPro" id="IPR007197">
    <property type="entry name" value="rSAM"/>
</dbReference>
<dbReference type="GO" id="GO:0006779">
    <property type="term" value="P:porphyrin-containing compound biosynthetic process"/>
    <property type="evidence" value="ECO:0007669"/>
    <property type="project" value="TreeGrafter"/>
</dbReference>
<dbReference type="Gene3D" id="3.20.20.70">
    <property type="entry name" value="Aldolase class I"/>
    <property type="match status" value="1"/>
</dbReference>
<proteinExistence type="predicted"/>
<dbReference type="PANTHER" id="PTHR13932">
    <property type="entry name" value="COPROPORPHYRINIGEN III OXIDASE"/>
    <property type="match status" value="1"/>
</dbReference>
<evidence type="ECO:0000313" key="8">
    <source>
        <dbReference type="EMBL" id="KAF7599019.1"/>
    </source>
</evidence>
<dbReference type="GO" id="GO:0008168">
    <property type="term" value="F:methyltransferase activity"/>
    <property type="evidence" value="ECO:0007669"/>
    <property type="project" value="UniProtKB-KW"/>
</dbReference>
<sequence length="475" mass="51866">MAYPLPLESLLVPFERRTLHPWMGRGVRPIPTPELVYPALLGHTRAPRLAYLHVPFCANHCLFCGFYRNKSNEAAMTEYVDRLIDEIAQDGARAGMQSAPVEAVFFGGGTPSALSAQDLNRILKALRQHLLLAADCEITIEGRVAGFDDEKIDACLEGGANRFSIGIQTFDTKLRRRMGRKASREEAIAFLGGLVARDRAAVVCDLIYGLPGQTDELWRDDVSLCEEIGLDGVDLYCLTLHSGSPLALSIDKGALPPAADHETALRRYREGGEILDAAGWSRISQAHWRRTEREGNRYNNATKAGTDCLAFGAGAGGMLAGHRFMQDGDAANYQTRVAAGEKPLSGMLAPTPHHRVCGMVMEGLEAGVLDLQRLDRMVAEPGFVAALEPLLDYWTTQDLVRREQDSLHLTVTGRYWYNNIAAQLFMLIGTYIDGPQAAAPAGGHPDGHPAGIPRPVHPASKPQQGHPHEQRSHSA</sequence>
<evidence type="ECO:0000259" key="7">
    <source>
        <dbReference type="PROSITE" id="PS51918"/>
    </source>
</evidence>
<keyword evidence="11" id="KW-1185">Reference proteome</keyword>
<accession>A0A272ESD4</accession>
<dbReference type="NCBIfam" id="TIGR04107">
    <property type="entry name" value="rSAM_HutW"/>
    <property type="match status" value="1"/>
</dbReference>
<feature type="compositionally biased region" description="Low complexity" evidence="6">
    <location>
        <begin position="438"/>
        <end position="453"/>
    </location>
</feature>
<dbReference type="SMART" id="SM00729">
    <property type="entry name" value="Elp3"/>
    <property type="match status" value="1"/>
</dbReference>
<feature type="domain" description="Radical SAM core" evidence="7">
    <location>
        <begin position="42"/>
        <end position="273"/>
    </location>
</feature>
<dbReference type="InterPro" id="IPR034505">
    <property type="entry name" value="Coproporphyrinogen-III_oxidase"/>
</dbReference>
<name>A0A272ESD4_9RHOO</name>
<dbReference type="SFLD" id="SFLDS00029">
    <property type="entry name" value="Radical_SAM"/>
    <property type="match status" value="1"/>
</dbReference>
<organism evidence="9 10">
    <name type="scientific">Candidatus Dactylopiibacterium carminicum</name>
    <dbReference type="NCBI Taxonomy" id="857335"/>
    <lineage>
        <taxon>Bacteria</taxon>
        <taxon>Pseudomonadati</taxon>
        <taxon>Pseudomonadota</taxon>
        <taxon>Betaproteobacteria</taxon>
        <taxon>Rhodocyclales</taxon>
        <taxon>Rhodocyclaceae</taxon>
        <taxon>Candidatus Dactylopiibacterium</taxon>
    </lineage>
</organism>
<reference evidence="9 10" key="2">
    <citation type="submission" date="2017-07" db="EMBL/GenBank/DDBJ databases">
        <title>Candidatus Dactylopiibacterium carminicum, a nitrogen-fixing symbiont of the cochineal insect Dactylopius coccus and Dactylopius opuntiae (Hemiptera: Coccoidea: Dactylopiidae).</title>
        <authorList>
            <person name="Vera A."/>
        </authorList>
    </citation>
    <scope>NUCLEOTIDE SEQUENCE [LARGE SCALE GENOMIC DNA]</scope>
    <source>
        <strain evidence="9 10">NFDCM</strain>
    </source>
</reference>
<dbReference type="GO" id="GO:0051539">
    <property type="term" value="F:4 iron, 4 sulfur cluster binding"/>
    <property type="evidence" value="ECO:0007669"/>
    <property type="project" value="TreeGrafter"/>
</dbReference>
<evidence type="ECO:0000256" key="6">
    <source>
        <dbReference type="SAM" id="MobiDB-lite"/>
    </source>
</evidence>
<dbReference type="RefSeq" id="WP_095524761.1">
    <property type="nucleotide sequence ID" value="NZ_MDUX01000030.1"/>
</dbReference>
<evidence type="ECO:0000256" key="2">
    <source>
        <dbReference type="ARBA" id="ARBA00022691"/>
    </source>
</evidence>
<keyword evidence="2" id="KW-0949">S-adenosyl-L-methionine</keyword>
<dbReference type="InterPro" id="IPR013785">
    <property type="entry name" value="Aldolase_TIM"/>
</dbReference>
<comment type="caution">
    <text evidence="9">The sequence shown here is derived from an EMBL/GenBank/DDBJ whole genome shotgun (WGS) entry which is preliminary data.</text>
</comment>
<dbReference type="InterPro" id="IPR006638">
    <property type="entry name" value="Elp3/MiaA/NifB-like_rSAM"/>
</dbReference>
<dbReference type="PANTHER" id="PTHR13932:SF9">
    <property type="entry name" value="COPROPORPHYRINOGEN III OXIDASE"/>
    <property type="match status" value="1"/>
</dbReference>
<evidence type="ECO:0000313" key="9">
    <source>
        <dbReference type="EMBL" id="PAS93024.1"/>
    </source>
</evidence>
<dbReference type="AlphaFoldDB" id="A0A272ESD4"/>
<dbReference type="SFLD" id="SFLDG01065">
    <property type="entry name" value="anaerobic_coproporphyrinogen-I"/>
    <property type="match status" value="1"/>
</dbReference>
<keyword evidence="8" id="KW-0489">Methyltransferase</keyword>
<dbReference type="SFLD" id="SFLDF00311">
    <property type="entry name" value="heme_degradation_proteins_(Hut"/>
    <property type="match status" value="1"/>
</dbReference>
<dbReference type="SFLD" id="SFLDG01082">
    <property type="entry name" value="B12-binding_domain_containing"/>
    <property type="match status" value="1"/>
</dbReference>
<gene>
    <name evidence="8" type="ORF">BGI27_10105</name>
    <name evidence="9" type="ORF">CGU29_09190</name>
</gene>